<feature type="domain" description="TRIM8/14/16/25/29/45/65 coiled-coil region" evidence="2">
    <location>
        <begin position="2"/>
        <end position="126"/>
    </location>
</feature>
<gene>
    <name evidence="3" type="ORF">KUDE01_000840</name>
</gene>
<proteinExistence type="predicted"/>
<evidence type="ECO:0000313" key="4">
    <source>
        <dbReference type="Proteomes" id="UP001228049"/>
    </source>
</evidence>
<keyword evidence="1" id="KW-0175">Coiled coil</keyword>
<keyword evidence="4" id="KW-1185">Reference proteome</keyword>
<evidence type="ECO:0000259" key="2">
    <source>
        <dbReference type="Pfam" id="PF25600"/>
    </source>
</evidence>
<dbReference type="InterPro" id="IPR058030">
    <property type="entry name" value="TRIM8/14/16/25/29/45/65_CC"/>
</dbReference>
<evidence type="ECO:0000256" key="1">
    <source>
        <dbReference type="SAM" id="Coils"/>
    </source>
</evidence>
<evidence type="ECO:0000313" key="3">
    <source>
        <dbReference type="EMBL" id="KAK1900053.1"/>
    </source>
</evidence>
<dbReference type="AlphaFoldDB" id="A0AAD9CFE3"/>
<feature type="coiled-coil region" evidence="1">
    <location>
        <begin position="26"/>
        <end position="54"/>
    </location>
</feature>
<protein>
    <submittedName>
        <fullName evidence="3">Ankyrin-2</fullName>
    </submittedName>
</protein>
<comment type="caution">
    <text evidence="3">The sequence shown here is derived from an EMBL/GenBank/DDBJ whole genome shotgun (WGS) entry which is preliminary data.</text>
</comment>
<dbReference type="EMBL" id="JASDAP010000007">
    <property type="protein sequence ID" value="KAK1900053.1"/>
    <property type="molecule type" value="Genomic_DNA"/>
</dbReference>
<dbReference type="Proteomes" id="UP001228049">
    <property type="component" value="Unassembled WGS sequence"/>
</dbReference>
<dbReference type="Pfam" id="PF25600">
    <property type="entry name" value="TRIM_CC"/>
    <property type="match status" value="1"/>
</dbReference>
<name>A0AAD9CFE3_DISEL</name>
<organism evidence="3 4">
    <name type="scientific">Dissostichus eleginoides</name>
    <name type="common">Patagonian toothfish</name>
    <name type="synonym">Dissostichus amissus</name>
    <dbReference type="NCBI Taxonomy" id="100907"/>
    <lineage>
        <taxon>Eukaryota</taxon>
        <taxon>Metazoa</taxon>
        <taxon>Chordata</taxon>
        <taxon>Craniata</taxon>
        <taxon>Vertebrata</taxon>
        <taxon>Euteleostomi</taxon>
        <taxon>Actinopterygii</taxon>
        <taxon>Neopterygii</taxon>
        <taxon>Teleostei</taxon>
        <taxon>Neoteleostei</taxon>
        <taxon>Acanthomorphata</taxon>
        <taxon>Eupercaria</taxon>
        <taxon>Perciformes</taxon>
        <taxon>Notothenioidei</taxon>
        <taxon>Nototheniidae</taxon>
        <taxon>Dissostichus</taxon>
    </lineage>
</organism>
<accession>A0AAD9CFE3</accession>
<reference evidence="3" key="1">
    <citation type="submission" date="2023-04" db="EMBL/GenBank/DDBJ databases">
        <title>Chromosome-level genome of Chaenocephalus aceratus.</title>
        <authorList>
            <person name="Park H."/>
        </authorList>
    </citation>
    <scope>NUCLEOTIDE SEQUENCE</scope>
    <source>
        <strain evidence="3">DE</strain>
        <tissue evidence="3">Muscle</tissue>
    </source>
</reference>
<sequence>MMESRQKVEETKVEANQAFDGLVAAILSKKAKLMEVLEEKQEAAEQKDEALKRQLWLEIAELRQTSVKMEEVLKTEDEFRLLQNLPSIPSATNTEHCYTERKSLLQVEEVLRAVVKIEETLNEHMDKIIREVLQGDTEDEAFEEQQTPFDDELGSAPLRITDVRYTKRK</sequence>